<dbReference type="AlphaFoldDB" id="A0A6C0EDQ5"/>
<proteinExistence type="predicted"/>
<name>A0A6C0EDQ5_9ZZZZ</name>
<reference evidence="2" key="1">
    <citation type="journal article" date="2020" name="Nature">
        <title>Giant virus diversity and host interactions through global metagenomics.</title>
        <authorList>
            <person name="Schulz F."/>
            <person name="Roux S."/>
            <person name="Paez-Espino D."/>
            <person name="Jungbluth S."/>
            <person name="Walsh D.A."/>
            <person name="Denef V.J."/>
            <person name="McMahon K.D."/>
            <person name="Konstantinidis K.T."/>
            <person name="Eloe-Fadrosh E.A."/>
            <person name="Kyrpides N.C."/>
            <person name="Woyke T."/>
        </authorList>
    </citation>
    <scope>NUCLEOTIDE SEQUENCE</scope>
    <source>
        <strain evidence="2">GVMAG-M-3300023179-152</strain>
    </source>
</reference>
<dbReference type="EMBL" id="MN739768">
    <property type="protein sequence ID" value="QHT25485.1"/>
    <property type="molecule type" value="Genomic_DNA"/>
</dbReference>
<sequence>MLKSNHIQVNDIQDNVSVLLDNYPFYKVFSKQAGVDMFSDENLEILMNLRNMLFRINFEDNKPISITPIIRDIDRNLDSIINVYNKNKDLINNYINYQVINSGILNYLSNIPSKPKSIIDGDNEIQFNTCICLSLNANDKSIINTSYHNDSTIFQILQYSNINKPFVLGSELLFYHENNDTVIHQQLIKTTEDTNEFEFPADTMGDLIHEKYELVKKIYNEIKKKNYLPPLFRNKLKNGDTIVFPDTLWKHAVINPNEKREENILHIQVANKYRDTESLDVQVCSERIYTNNTDYDGRRVIGLFCFIYSYHIKPIQMLETFLLDEMEPITISTINLNENQCIDFLSSMSNDEGCINIHGVNLISRGGNKRKKRVKNTKRKTSKQKKGKQSRKMK</sequence>
<evidence type="ECO:0000256" key="1">
    <source>
        <dbReference type="SAM" id="MobiDB-lite"/>
    </source>
</evidence>
<protein>
    <submittedName>
        <fullName evidence="2">Uncharacterized protein</fullName>
    </submittedName>
</protein>
<evidence type="ECO:0000313" key="2">
    <source>
        <dbReference type="EMBL" id="QHT25485.1"/>
    </source>
</evidence>
<accession>A0A6C0EDQ5</accession>
<organism evidence="2">
    <name type="scientific">viral metagenome</name>
    <dbReference type="NCBI Taxonomy" id="1070528"/>
    <lineage>
        <taxon>unclassified sequences</taxon>
        <taxon>metagenomes</taxon>
        <taxon>organismal metagenomes</taxon>
    </lineage>
</organism>
<feature type="region of interest" description="Disordered" evidence="1">
    <location>
        <begin position="367"/>
        <end position="394"/>
    </location>
</feature>